<evidence type="ECO:0000313" key="2">
    <source>
        <dbReference type="EMBL" id="CAB4816079.1"/>
    </source>
</evidence>
<protein>
    <submittedName>
        <fullName evidence="2">Unannotated protein</fullName>
    </submittedName>
</protein>
<organism evidence="2">
    <name type="scientific">freshwater metagenome</name>
    <dbReference type="NCBI Taxonomy" id="449393"/>
    <lineage>
        <taxon>unclassified sequences</taxon>
        <taxon>metagenomes</taxon>
        <taxon>ecological metagenomes</taxon>
    </lineage>
</organism>
<dbReference type="AntiFam" id="ANF00147">
    <property type="entry name" value="Shadow ORF (opposite ptlH)"/>
</dbReference>
<gene>
    <name evidence="2" type="ORF">UFOPK3046_01467</name>
</gene>
<feature type="compositionally biased region" description="Polar residues" evidence="1">
    <location>
        <begin position="67"/>
        <end position="86"/>
    </location>
</feature>
<dbReference type="AlphaFoldDB" id="A0A6J6Z3R3"/>
<feature type="region of interest" description="Disordered" evidence="1">
    <location>
        <begin position="39"/>
        <end position="86"/>
    </location>
</feature>
<reference evidence="2" key="1">
    <citation type="submission" date="2020-05" db="EMBL/GenBank/DDBJ databases">
        <authorList>
            <person name="Chiriac C."/>
            <person name="Salcher M."/>
            <person name="Ghai R."/>
            <person name="Kavagutti S V."/>
        </authorList>
    </citation>
    <scope>NUCLEOTIDE SEQUENCE</scope>
</reference>
<name>A0A6J6Z3R3_9ZZZZ</name>
<feature type="region of interest" description="Disordered" evidence="1">
    <location>
        <begin position="1"/>
        <end position="20"/>
    </location>
</feature>
<sequence length="239" mass="24647">MVTTRSFGGMPATSAFSSEVFPAPVGPYTTRLSCSLTSDSSNCTTAGPANALNARGSARCRRMAKTGPSTASGGRTTATRVPSGSRASTIGLLRSARSPSGPTSRSMLLAIRSLSAITPERSRRPFRSIHTSPGPLTKTSVTAGSSISIWMGPRPTSSTARACARLWTSTVARRGASSAKSSASRVAALTEPVSAAKRRRTLASSASVSPSNLMQLPSVNAQGPGDFCVSAIRRLPSEQ</sequence>
<feature type="compositionally biased region" description="Polar residues" evidence="1">
    <location>
        <begin position="202"/>
        <end position="219"/>
    </location>
</feature>
<proteinExistence type="predicted"/>
<dbReference type="EMBL" id="CAFAAQ010000154">
    <property type="protein sequence ID" value="CAB4816079.1"/>
    <property type="molecule type" value="Genomic_DNA"/>
</dbReference>
<feature type="compositionally biased region" description="Low complexity" evidence="1">
    <location>
        <begin position="175"/>
        <end position="188"/>
    </location>
</feature>
<evidence type="ECO:0000256" key="1">
    <source>
        <dbReference type="SAM" id="MobiDB-lite"/>
    </source>
</evidence>
<feature type="region of interest" description="Disordered" evidence="1">
    <location>
        <begin position="175"/>
        <end position="219"/>
    </location>
</feature>
<accession>A0A6J6Z3R3</accession>